<dbReference type="KEGG" id="odi:ODI_R3604"/>
<dbReference type="PROSITE" id="PS51318">
    <property type="entry name" value="TAT"/>
    <property type="match status" value="1"/>
</dbReference>
<feature type="signal peptide" evidence="2">
    <location>
        <begin position="1"/>
        <end position="22"/>
    </location>
</feature>
<dbReference type="EMBL" id="LT907988">
    <property type="protein sequence ID" value="SOE51667.1"/>
    <property type="molecule type" value="Genomic_DNA"/>
</dbReference>
<proteinExistence type="inferred from homology"/>
<evidence type="ECO:0000313" key="5">
    <source>
        <dbReference type="Proteomes" id="UP000078558"/>
    </source>
</evidence>
<dbReference type="Gene3D" id="3.40.190.150">
    <property type="entry name" value="Bordetella uptake gene, domain 1"/>
    <property type="match status" value="1"/>
</dbReference>
<comment type="similarity">
    <text evidence="1">Belongs to the UPF0065 (bug) family.</text>
</comment>
<reference evidence="3 5" key="1">
    <citation type="submission" date="2016-06" db="EMBL/GenBank/DDBJ databases">
        <authorList>
            <person name="Kjaerup R.B."/>
            <person name="Dalgaard T.S."/>
            <person name="Juul-Madsen H.R."/>
        </authorList>
    </citation>
    <scope>NUCLEOTIDE SEQUENCE [LARGE SCALE GENOMIC DNA]</scope>
    <source>
        <strain evidence="3">Orrdi1</strain>
    </source>
</reference>
<evidence type="ECO:0000256" key="1">
    <source>
        <dbReference type="ARBA" id="ARBA00006987"/>
    </source>
</evidence>
<dbReference type="PANTHER" id="PTHR42928:SF5">
    <property type="entry name" value="BLR1237 PROTEIN"/>
    <property type="match status" value="1"/>
</dbReference>
<feature type="chain" id="PRO_5015062380" evidence="2">
    <location>
        <begin position="23"/>
        <end position="333"/>
    </location>
</feature>
<dbReference type="EMBL" id="FLRC01000001">
    <property type="protein sequence ID" value="SBT23525.1"/>
    <property type="molecule type" value="Genomic_DNA"/>
</dbReference>
<name>A0A1C3JWE0_9BURK</name>
<organism evidence="3 5">
    <name type="scientific">Orrella dioscoreae</name>
    <dbReference type="NCBI Taxonomy" id="1851544"/>
    <lineage>
        <taxon>Bacteria</taxon>
        <taxon>Pseudomonadati</taxon>
        <taxon>Pseudomonadota</taxon>
        <taxon>Betaproteobacteria</taxon>
        <taxon>Burkholderiales</taxon>
        <taxon>Alcaligenaceae</taxon>
        <taxon>Orrella</taxon>
    </lineage>
</organism>
<dbReference type="InterPro" id="IPR005064">
    <property type="entry name" value="BUG"/>
</dbReference>
<protein>
    <submittedName>
        <fullName evidence="3">Tricarboxylate transport protein TctC</fullName>
    </submittedName>
</protein>
<dbReference type="InterPro" id="IPR042100">
    <property type="entry name" value="Bug_dom1"/>
</dbReference>
<evidence type="ECO:0000313" key="3">
    <source>
        <dbReference type="EMBL" id="SBT23525.1"/>
    </source>
</evidence>
<dbReference type="PANTHER" id="PTHR42928">
    <property type="entry name" value="TRICARBOXYLATE-BINDING PROTEIN"/>
    <property type="match status" value="1"/>
</dbReference>
<dbReference type="AlphaFoldDB" id="A0A1C3JWE0"/>
<gene>
    <name evidence="3" type="ORF">ODI_00060</name>
    <name evidence="4" type="ORF">ODI_R3604</name>
</gene>
<keyword evidence="5" id="KW-1185">Reference proteome</keyword>
<dbReference type="SUPFAM" id="SSF53850">
    <property type="entry name" value="Periplasmic binding protein-like II"/>
    <property type="match status" value="1"/>
</dbReference>
<evidence type="ECO:0000313" key="4">
    <source>
        <dbReference type="EMBL" id="SOE51667.1"/>
    </source>
</evidence>
<dbReference type="InterPro" id="IPR006311">
    <property type="entry name" value="TAT_signal"/>
</dbReference>
<keyword evidence="2" id="KW-0732">Signal</keyword>
<dbReference type="PIRSF" id="PIRSF017082">
    <property type="entry name" value="YflP"/>
    <property type="match status" value="1"/>
</dbReference>
<evidence type="ECO:0000256" key="2">
    <source>
        <dbReference type="SAM" id="SignalP"/>
    </source>
</evidence>
<accession>A0A1C3JWE0</accession>
<reference evidence="4 5" key="2">
    <citation type="submission" date="2017-08" db="EMBL/GenBank/DDBJ databases">
        <authorList>
            <person name="de Groot N.N."/>
        </authorList>
    </citation>
    <scope>NUCLEOTIDE SEQUENCE [LARGE SCALE GENOMIC DNA]</scope>
    <source>
        <strain evidence="4">Orrdi1</strain>
    </source>
</reference>
<dbReference type="Proteomes" id="UP000078558">
    <property type="component" value="Chromosome I"/>
</dbReference>
<dbReference type="CDD" id="cd13578">
    <property type="entry name" value="PBP2_Bug27"/>
    <property type="match status" value="1"/>
</dbReference>
<dbReference type="Gene3D" id="3.40.190.10">
    <property type="entry name" value="Periplasmic binding protein-like II"/>
    <property type="match status" value="1"/>
</dbReference>
<dbReference type="STRING" id="1851544.ODI_00060"/>
<dbReference type="Pfam" id="PF03401">
    <property type="entry name" value="TctC"/>
    <property type="match status" value="1"/>
</dbReference>
<sequence length="333" mass="35121">MHRTLRSTRRSLLIAGMAATLAAGGLPGMAAASTDWPQRPITYTVPFLPGGATDVVGRIYSVQAAKLLGTTIVVENVGGTGGSLGTAKVARAKPDGYNIVGGTISSHAINASIYKDTGYDPVKSFTPVILTGSLPNVLVVRADSPYKTVKDIIEAAKKTASKLNYGSSGVGSSQHLTGELFMNQTGVSMVHVPYKGSSQSLQALMGGEVDLIFDNLTSAMPLIQAGRLRALGVTSKTPDRTLPDVQPLDKLGLPGFEVLSWQAVFAPAGTPDAVVQKLYQAMHQTLQQPEVRKQLEGLGLTVSGAGPEELGRFQKAEVEKWAEVARKANIQQQ</sequence>